<keyword evidence="9" id="KW-0406">Ion transport</keyword>
<keyword evidence="5" id="KW-0762">Sugar transport</keyword>
<dbReference type="STRING" id="681398.PJIAN_4537"/>
<dbReference type="AlphaFoldDB" id="A0A161L994"/>
<evidence type="ECO:0000313" key="20">
    <source>
        <dbReference type="Proteomes" id="UP000076586"/>
    </source>
</evidence>
<dbReference type="GO" id="GO:0015288">
    <property type="term" value="F:porin activity"/>
    <property type="evidence" value="ECO:0007669"/>
    <property type="project" value="UniProtKB-KW"/>
</dbReference>
<evidence type="ECO:0000256" key="15">
    <source>
        <dbReference type="SAM" id="Phobius"/>
    </source>
</evidence>
<dbReference type="Gene3D" id="3.10.560.10">
    <property type="entry name" value="Outer membrane lipoprotein wza domain like"/>
    <property type="match status" value="1"/>
</dbReference>
<evidence type="ECO:0000256" key="3">
    <source>
        <dbReference type="ARBA" id="ARBA00022448"/>
    </source>
</evidence>
<dbReference type="EMBL" id="BDCR01000004">
    <property type="protein sequence ID" value="GAT63994.1"/>
    <property type="molecule type" value="Genomic_DNA"/>
</dbReference>
<keyword evidence="6 15" id="KW-0812">Transmembrane</keyword>
<evidence type="ECO:0000256" key="7">
    <source>
        <dbReference type="ARBA" id="ARBA00022729"/>
    </source>
</evidence>
<feature type="domain" description="Polysaccharide export protein N-terminal" evidence="17">
    <location>
        <begin position="40"/>
        <end position="144"/>
    </location>
</feature>
<keyword evidence="20" id="KW-1185">Reference proteome</keyword>
<keyword evidence="10" id="KW-0626">Porin</keyword>
<evidence type="ECO:0000256" key="10">
    <source>
        <dbReference type="ARBA" id="ARBA00023114"/>
    </source>
</evidence>
<evidence type="ECO:0000256" key="13">
    <source>
        <dbReference type="ARBA" id="ARBA00023237"/>
    </source>
</evidence>
<dbReference type="InterPro" id="IPR049712">
    <property type="entry name" value="Poly_export"/>
</dbReference>
<name>A0A161L994_9BACT</name>
<sequence length="268" mass="29198">MKTIPVILVSICLLLSCSSSKNIAYFQYSGNRAAFSDSSATSETKLKAGDLLIITVNSTSPEVAVPFNLPTVPLPASSSSTTANPVATGTIALQNYLIDKDGTITFPVLGKINAAGMTKLQLADYIKNKICPHYIKEMPIVNIRYTNYKISVLGEVNKPGIYTIDNEKINLLEAIALAGDLTIFGIRDNILLIRDNDKGQRVTFEIDLRDRNIVNSPLYYLHQNDILYIQPNKPKARSASFNTGESMTLSAVGILISVASLVTLLVKK</sequence>
<keyword evidence="11 15" id="KW-0472">Membrane</keyword>
<feature type="chain" id="PRO_5007824701" evidence="16">
    <location>
        <begin position="25"/>
        <end position="268"/>
    </location>
</feature>
<evidence type="ECO:0000256" key="6">
    <source>
        <dbReference type="ARBA" id="ARBA00022692"/>
    </source>
</evidence>
<keyword evidence="15" id="KW-1133">Transmembrane helix</keyword>
<keyword evidence="8" id="KW-0625">Polysaccharide transport</keyword>
<dbReference type="GO" id="GO:0006811">
    <property type="term" value="P:monoatomic ion transport"/>
    <property type="evidence" value="ECO:0007669"/>
    <property type="project" value="UniProtKB-KW"/>
</dbReference>
<evidence type="ECO:0000313" key="19">
    <source>
        <dbReference type="EMBL" id="GAT63994.1"/>
    </source>
</evidence>
<dbReference type="Pfam" id="PF02563">
    <property type="entry name" value="Poly_export"/>
    <property type="match status" value="1"/>
</dbReference>
<gene>
    <name evidence="19" type="ORF">PJIAN_4537</name>
</gene>
<keyword evidence="3" id="KW-0813">Transport</keyword>
<evidence type="ECO:0000256" key="8">
    <source>
        <dbReference type="ARBA" id="ARBA00023047"/>
    </source>
</evidence>
<proteinExistence type="inferred from homology"/>
<comment type="similarity">
    <text evidence="2">Belongs to the BexD/CtrA/VexA family.</text>
</comment>
<dbReference type="GO" id="GO:0015159">
    <property type="term" value="F:polysaccharide transmembrane transporter activity"/>
    <property type="evidence" value="ECO:0007669"/>
    <property type="project" value="InterPro"/>
</dbReference>
<evidence type="ECO:0000256" key="4">
    <source>
        <dbReference type="ARBA" id="ARBA00022452"/>
    </source>
</evidence>
<protein>
    <submittedName>
        <fullName evidence="19">Polysaccharide export outer membrane protein</fullName>
    </submittedName>
</protein>
<dbReference type="PANTHER" id="PTHR33619:SF3">
    <property type="entry name" value="POLYSACCHARIDE EXPORT PROTEIN GFCE-RELATED"/>
    <property type="match status" value="1"/>
</dbReference>
<keyword evidence="4" id="KW-1134">Transmembrane beta strand</keyword>
<keyword evidence="13" id="KW-0998">Cell outer membrane</keyword>
<accession>A0A161L994</accession>
<dbReference type="PANTHER" id="PTHR33619">
    <property type="entry name" value="POLYSACCHARIDE EXPORT PROTEIN GFCE-RELATED"/>
    <property type="match status" value="1"/>
</dbReference>
<dbReference type="InterPro" id="IPR003715">
    <property type="entry name" value="Poly_export_N"/>
</dbReference>
<evidence type="ECO:0000256" key="9">
    <source>
        <dbReference type="ARBA" id="ARBA00023065"/>
    </source>
</evidence>
<feature type="transmembrane region" description="Helical" evidence="15">
    <location>
        <begin position="247"/>
        <end position="266"/>
    </location>
</feature>
<dbReference type="Pfam" id="PF22461">
    <property type="entry name" value="SLBB_2"/>
    <property type="match status" value="1"/>
</dbReference>
<feature type="domain" description="SLBB" evidence="18">
    <location>
        <begin position="149"/>
        <end position="229"/>
    </location>
</feature>
<dbReference type="PROSITE" id="PS51257">
    <property type="entry name" value="PROKAR_LIPOPROTEIN"/>
    <property type="match status" value="1"/>
</dbReference>
<reference evidence="20" key="1">
    <citation type="submission" date="2016-04" db="EMBL/GenBank/DDBJ databases">
        <title>Draft genome sequence of Paludibacter jiangxiensis strain NM7.</title>
        <authorList>
            <person name="Qiu Y."/>
            <person name="Matsuura N."/>
            <person name="Ohashi A."/>
            <person name="Tourlousse M.D."/>
            <person name="Sekiguchi Y."/>
        </authorList>
    </citation>
    <scope>NUCLEOTIDE SEQUENCE [LARGE SCALE GENOMIC DNA]</scope>
    <source>
        <strain evidence="20">NM7</strain>
    </source>
</reference>
<organism evidence="19 20">
    <name type="scientific">Paludibacter jiangxiensis</name>
    <dbReference type="NCBI Taxonomy" id="681398"/>
    <lineage>
        <taxon>Bacteria</taxon>
        <taxon>Pseudomonadati</taxon>
        <taxon>Bacteroidota</taxon>
        <taxon>Bacteroidia</taxon>
        <taxon>Bacteroidales</taxon>
        <taxon>Paludibacteraceae</taxon>
        <taxon>Paludibacter</taxon>
    </lineage>
</organism>
<evidence type="ECO:0000256" key="12">
    <source>
        <dbReference type="ARBA" id="ARBA00023139"/>
    </source>
</evidence>
<evidence type="ECO:0000259" key="17">
    <source>
        <dbReference type="Pfam" id="PF02563"/>
    </source>
</evidence>
<evidence type="ECO:0000256" key="14">
    <source>
        <dbReference type="ARBA" id="ARBA00023288"/>
    </source>
</evidence>
<dbReference type="GO" id="GO:0009279">
    <property type="term" value="C:cell outer membrane"/>
    <property type="evidence" value="ECO:0007669"/>
    <property type="project" value="UniProtKB-SubCell"/>
</dbReference>
<keyword evidence="7 16" id="KW-0732">Signal</keyword>
<comment type="subcellular location">
    <subcellularLocation>
        <location evidence="1">Cell outer membrane</location>
        <topology evidence="1">Multi-pass membrane protein</topology>
    </subcellularLocation>
</comment>
<evidence type="ECO:0000256" key="5">
    <source>
        <dbReference type="ARBA" id="ARBA00022597"/>
    </source>
</evidence>
<feature type="signal peptide" evidence="16">
    <location>
        <begin position="1"/>
        <end position="24"/>
    </location>
</feature>
<evidence type="ECO:0000256" key="16">
    <source>
        <dbReference type="SAM" id="SignalP"/>
    </source>
</evidence>
<keyword evidence="14" id="KW-0449">Lipoprotein</keyword>
<keyword evidence="12" id="KW-0564">Palmitate</keyword>
<dbReference type="RefSeq" id="WP_236714406.1">
    <property type="nucleotide sequence ID" value="NZ_BDCR01000004.1"/>
</dbReference>
<dbReference type="GO" id="GO:0046930">
    <property type="term" value="C:pore complex"/>
    <property type="evidence" value="ECO:0007669"/>
    <property type="project" value="UniProtKB-KW"/>
</dbReference>
<dbReference type="Proteomes" id="UP000076586">
    <property type="component" value="Unassembled WGS sequence"/>
</dbReference>
<dbReference type="InterPro" id="IPR054765">
    <property type="entry name" value="SLBB_dom"/>
</dbReference>
<comment type="caution">
    <text evidence="19">The sequence shown here is derived from an EMBL/GenBank/DDBJ whole genome shotgun (WGS) entry which is preliminary data.</text>
</comment>
<evidence type="ECO:0000256" key="11">
    <source>
        <dbReference type="ARBA" id="ARBA00023136"/>
    </source>
</evidence>
<evidence type="ECO:0000259" key="18">
    <source>
        <dbReference type="Pfam" id="PF22461"/>
    </source>
</evidence>
<reference evidence="20" key="2">
    <citation type="journal article" date="2017" name="Genome Announc.">
        <title>Draft genome sequence of Paludibacter jiangxiensis NM7(T), a propionate-producing fermentative bacterium.</title>
        <authorList>
            <person name="Qiu Y.-L."/>
            <person name="Tourlousse D.M."/>
            <person name="Matsuura N."/>
            <person name="Ohashi A."/>
            <person name="Sekiguchi Y."/>
        </authorList>
    </citation>
    <scope>NUCLEOTIDE SEQUENCE [LARGE SCALE GENOMIC DNA]</scope>
    <source>
        <strain evidence="20">NM7</strain>
    </source>
</reference>
<evidence type="ECO:0000256" key="2">
    <source>
        <dbReference type="ARBA" id="ARBA00009450"/>
    </source>
</evidence>
<evidence type="ECO:0000256" key="1">
    <source>
        <dbReference type="ARBA" id="ARBA00004571"/>
    </source>
</evidence>